<evidence type="ECO:0000313" key="3">
    <source>
        <dbReference type="Proteomes" id="UP000054516"/>
    </source>
</evidence>
<dbReference type="EMBL" id="DF977465">
    <property type="protein sequence ID" value="GAW26073.1"/>
    <property type="molecule type" value="Genomic_DNA"/>
</dbReference>
<organism evidence="2">
    <name type="scientific">Rosellinia necatrix</name>
    <name type="common">White root-rot fungus</name>
    <dbReference type="NCBI Taxonomy" id="77044"/>
    <lineage>
        <taxon>Eukaryota</taxon>
        <taxon>Fungi</taxon>
        <taxon>Dikarya</taxon>
        <taxon>Ascomycota</taxon>
        <taxon>Pezizomycotina</taxon>
        <taxon>Sordariomycetes</taxon>
        <taxon>Xylariomycetidae</taxon>
        <taxon>Xylariales</taxon>
        <taxon>Xylariaceae</taxon>
        <taxon>Rosellinia</taxon>
    </lineage>
</organism>
<feature type="compositionally biased region" description="Polar residues" evidence="1">
    <location>
        <begin position="1"/>
        <end position="16"/>
    </location>
</feature>
<feature type="region of interest" description="Disordered" evidence="1">
    <location>
        <begin position="1"/>
        <end position="65"/>
    </location>
</feature>
<evidence type="ECO:0000256" key="1">
    <source>
        <dbReference type="SAM" id="MobiDB-lite"/>
    </source>
</evidence>
<dbReference type="AlphaFoldDB" id="A0A1S8A7P8"/>
<proteinExistence type="predicted"/>
<protein>
    <submittedName>
        <fullName evidence="2">Uncharacterized protein</fullName>
    </submittedName>
</protein>
<name>A0A1S8A7P8_ROSNE</name>
<accession>A0A1S8A7P8</accession>
<feature type="compositionally biased region" description="Basic and acidic residues" evidence="1">
    <location>
        <begin position="27"/>
        <end position="36"/>
    </location>
</feature>
<keyword evidence="3" id="KW-1185">Reference proteome</keyword>
<evidence type="ECO:0000313" key="2">
    <source>
        <dbReference type="EMBL" id="GAW26073.1"/>
    </source>
</evidence>
<dbReference type="Proteomes" id="UP000054516">
    <property type="component" value="Unassembled WGS sequence"/>
</dbReference>
<reference evidence="2" key="1">
    <citation type="submission" date="2016-03" db="EMBL/GenBank/DDBJ databases">
        <title>Draft genome sequence of Rosellinia necatrix.</title>
        <authorList>
            <person name="Kanematsu S."/>
        </authorList>
    </citation>
    <scope>NUCLEOTIDE SEQUENCE [LARGE SCALE GENOMIC DNA]</scope>
    <source>
        <strain evidence="2">W97</strain>
    </source>
</reference>
<sequence length="131" mass="14192">MIQSSSGLSINTSHNRAGSRRAAPALSREHRARVGERPPWLAPPGYAIEPRLGSPGTPPYSRGKFTPRGVIDTVAHGRPQARNHSWSMLTLLIPVCVFGIRPDGTTALHLPALRSAGGTRYPVPRQRAKMT</sequence>
<gene>
    <name evidence="2" type="ORF">SAMD00023353_2001460</name>
</gene>